<dbReference type="GO" id="GO:0005789">
    <property type="term" value="C:endoplasmic reticulum membrane"/>
    <property type="evidence" value="ECO:0007669"/>
    <property type="project" value="TreeGrafter"/>
</dbReference>
<dbReference type="InterPro" id="IPR017946">
    <property type="entry name" value="PLC-like_Pdiesterase_TIM-brl"/>
</dbReference>
<feature type="transmembrane region" description="Helical" evidence="13">
    <location>
        <begin position="635"/>
        <end position="656"/>
    </location>
</feature>
<comment type="subcellular location">
    <subcellularLocation>
        <location evidence="1">Membrane</location>
    </subcellularLocation>
</comment>
<evidence type="ECO:0000256" key="11">
    <source>
        <dbReference type="ARBA" id="ARBA00048580"/>
    </source>
</evidence>
<dbReference type="InterPro" id="IPR034751">
    <property type="entry name" value="Yippee"/>
</dbReference>
<evidence type="ECO:0000259" key="15">
    <source>
        <dbReference type="PROSITE" id="PS51792"/>
    </source>
</evidence>
<evidence type="ECO:0000256" key="12">
    <source>
        <dbReference type="ARBA" id="ARBA00048947"/>
    </source>
</evidence>
<keyword evidence="5 13" id="KW-1133">Transmembrane helix</keyword>
<dbReference type="STRING" id="84645.A0A498M061"/>
<evidence type="ECO:0000256" key="10">
    <source>
        <dbReference type="ARBA" id="ARBA00047538"/>
    </source>
</evidence>
<evidence type="ECO:0000256" key="3">
    <source>
        <dbReference type="ARBA" id="ARBA00022692"/>
    </source>
</evidence>
<comment type="catalytic activity">
    <reaction evidence="9">
        <text>N-(5Z,8Z,11Z,14Z-eicosatetraenoyl)-1-(9Z-octadecenoyl)-sn-glycero-3-phosphoethanolamine + H2O = N-(5Z,8Z,11Z,14Z-eicosatetraenoyl)-ethanolamine + 1-(9Z-octadecenoyl)-sn-glycero-3-phosphate + H(+)</text>
        <dbReference type="Rhea" id="RHEA:45544"/>
        <dbReference type="ChEBI" id="CHEBI:2700"/>
        <dbReference type="ChEBI" id="CHEBI:15377"/>
        <dbReference type="ChEBI" id="CHEBI:15378"/>
        <dbReference type="ChEBI" id="CHEBI:74544"/>
        <dbReference type="ChEBI" id="CHEBI:85223"/>
    </reaction>
    <physiologicalReaction direction="left-to-right" evidence="9">
        <dbReference type="Rhea" id="RHEA:45545"/>
    </physiologicalReaction>
</comment>
<dbReference type="PANTHER" id="PTHR42758">
    <property type="entry name" value="PHOSPHATIDYLGLYCEROL PHOSPHOLIPASE C"/>
    <property type="match status" value="1"/>
</dbReference>
<dbReference type="Pfam" id="PF03009">
    <property type="entry name" value="GDPD"/>
    <property type="match status" value="1"/>
</dbReference>
<dbReference type="EMBL" id="QBIY01013025">
    <property type="protein sequence ID" value="RXN12856.1"/>
    <property type="molecule type" value="Genomic_DNA"/>
</dbReference>
<feature type="domain" description="GP-PDE" evidence="14">
    <location>
        <begin position="75"/>
        <end position="310"/>
    </location>
</feature>
<evidence type="ECO:0000313" key="17">
    <source>
        <dbReference type="Proteomes" id="UP000290572"/>
    </source>
</evidence>
<sequence length="737" mass="84485">MRRILVVTTCLYIIRFRSDFCFCIHLLISGPLVVGIMAGYLYYLLPAVGGYALTSLYFLKNPHILHKKKRTAFHCTHISHRGGCGERIENTMEAFTHAVEVGTEMLEIDCHLTKDGHVVVSHDENLLRQTGQDINISSLNLEELPPYKETLEVTFKAGHFSTGSDRKIALLEDVFRKFPHTAVNIEVKENNRISDLVKKYNREGTSVWASVDSTIMKNCRKTNSSMPYMFTVKRGLQLLLLYYTGLLPFVPLGESFLQFYMPQIINREYIPEMWILRSSLVTSLIERITLRKGMFKHLTDRGIQSNPQYSKSRIGFVHRFNRIVESTRFIRTIHMVKQTKAKTFQAYLDSCHRRYSCVHCRAHLANHDDLISKSFQGSQGRAYLFNSVYVEEHIQRTGVAIETQGFSFVTSGRKRESLTGNATLHLYPHFKPLQEFKGVSEYLSTEICTSRQKRFSLVTFVDTPGLVDGDMKYPFDVDQAILWLGELCDLILVFFDPMGQALCKRTLNIVEKLNEKQGDRLRFYLSKADEAGGESDRQRVMMQIVQELCKRPGLNKCGFDMPTIYVPNPNKPSRCVNQIEEVCRTIEKTINQTVQNTLNSLEKDCNLITETATETLNNDRQVSIENRRSRFKGCLLGMLGFTVPLLLLVTLVLGSFSKEILELMLGNSGIEALTLYVERCALQGEGHCGDRTKPTFSGKEKRQLQEKLEYVQEVVKTKKKNLYEEYLRQSVGDQDMN</sequence>
<evidence type="ECO:0000256" key="8">
    <source>
        <dbReference type="ARBA" id="ARBA00036083"/>
    </source>
</evidence>
<evidence type="ECO:0000256" key="13">
    <source>
        <dbReference type="SAM" id="Phobius"/>
    </source>
</evidence>
<keyword evidence="18" id="KW-1267">Proteomics identification</keyword>
<reference evidence="16 17" key="1">
    <citation type="submission" date="2018-03" db="EMBL/GenBank/DDBJ databases">
        <title>Draft genome sequence of Rohu Carp (Labeo rohita).</title>
        <authorList>
            <person name="Das P."/>
            <person name="Kushwaha B."/>
            <person name="Joshi C.G."/>
            <person name="Kumar D."/>
            <person name="Nagpure N.S."/>
            <person name="Sahoo L."/>
            <person name="Das S.P."/>
            <person name="Bit A."/>
            <person name="Patnaik S."/>
            <person name="Meher P.K."/>
            <person name="Jayasankar P."/>
            <person name="Koringa P.G."/>
            <person name="Patel N.V."/>
            <person name="Hinsu A.T."/>
            <person name="Kumar R."/>
            <person name="Pandey M."/>
            <person name="Agarwal S."/>
            <person name="Srivastava S."/>
            <person name="Singh M."/>
            <person name="Iquebal M.A."/>
            <person name="Jaiswal S."/>
            <person name="Angadi U.B."/>
            <person name="Kumar N."/>
            <person name="Raza M."/>
            <person name="Shah T.M."/>
            <person name="Rai A."/>
            <person name="Jena J.K."/>
        </authorList>
    </citation>
    <scope>NUCLEOTIDE SEQUENCE [LARGE SCALE GENOMIC DNA]</scope>
    <source>
        <strain evidence="16">DASCIFA01</strain>
        <tissue evidence="16">Testis</tissue>
    </source>
</reference>
<accession>A0A498M061</accession>
<keyword evidence="6" id="KW-0443">Lipid metabolism</keyword>
<keyword evidence="17" id="KW-1185">Reference proteome</keyword>
<dbReference type="GO" id="GO:0008081">
    <property type="term" value="F:phosphoric diester hydrolase activity"/>
    <property type="evidence" value="ECO:0007669"/>
    <property type="project" value="InterPro"/>
</dbReference>
<comment type="catalytic activity">
    <reaction evidence="12">
        <text>N,1-di-(9Z-octadecenoyl)-sn-glycero-3-phosphoethanolamine + H2O = N-(9Z-octadecenoyl) ethanolamine + 1-(9Z-octadecenoyl)-sn-glycero-3-phosphate + H(+)</text>
        <dbReference type="Rhea" id="RHEA:56460"/>
        <dbReference type="ChEBI" id="CHEBI:15377"/>
        <dbReference type="ChEBI" id="CHEBI:15378"/>
        <dbReference type="ChEBI" id="CHEBI:71466"/>
        <dbReference type="ChEBI" id="CHEBI:74544"/>
        <dbReference type="ChEBI" id="CHEBI:85222"/>
    </reaction>
    <physiologicalReaction direction="left-to-right" evidence="12">
        <dbReference type="Rhea" id="RHEA:56461"/>
    </physiologicalReaction>
</comment>
<dbReference type="InterPro" id="IPR052271">
    <property type="entry name" value="GDPD-Related"/>
</dbReference>
<dbReference type="SUPFAM" id="SSF51695">
    <property type="entry name" value="PLC-like phosphodiesterases"/>
    <property type="match status" value="1"/>
</dbReference>
<dbReference type="GO" id="GO:0046475">
    <property type="term" value="P:glycerophospholipid catabolic process"/>
    <property type="evidence" value="ECO:0007669"/>
    <property type="project" value="TreeGrafter"/>
</dbReference>
<comment type="catalytic activity">
    <reaction evidence="10">
        <text>N-hexadecanoyl-1-(9Z-octadecenoyl)-sn-glycero-3-phosphoethanolamine + H2O = N-hexadecanoylethanolamine + 1-(9Z-octadecenoyl)-sn-glycero-3-phosphate + H(+)</text>
        <dbReference type="Rhea" id="RHEA:53168"/>
        <dbReference type="ChEBI" id="CHEBI:15377"/>
        <dbReference type="ChEBI" id="CHEBI:15378"/>
        <dbReference type="ChEBI" id="CHEBI:71464"/>
        <dbReference type="ChEBI" id="CHEBI:74544"/>
        <dbReference type="ChEBI" id="CHEBI:85217"/>
    </reaction>
    <physiologicalReaction direction="left-to-right" evidence="10">
        <dbReference type="Rhea" id="RHEA:53169"/>
    </physiologicalReaction>
</comment>
<evidence type="ECO:0000256" key="1">
    <source>
        <dbReference type="ARBA" id="ARBA00004370"/>
    </source>
</evidence>
<feature type="transmembrane region" description="Helical" evidence="13">
    <location>
        <begin position="239"/>
        <end position="261"/>
    </location>
</feature>
<comment type="caution">
    <text evidence="16">The sequence shown here is derived from an EMBL/GenBank/DDBJ whole genome shotgun (WGS) entry which is preliminary data.</text>
</comment>
<evidence type="ECO:0000256" key="9">
    <source>
        <dbReference type="ARBA" id="ARBA00047392"/>
    </source>
</evidence>
<dbReference type="CDD" id="cd08612">
    <property type="entry name" value="GDPD_GDE4"/>
    <property type="match status" value="1"/>
</dbReference>
<dbReference type="GO" id="GO:0004622">
    <property type="term" value="F:phosphatidylcholine lysophospholipase activity"/>
    <property type="evidence" value="ECO:0007669"/>
    <property type="project" value="TreeGrafter"/>
</dbReference>
<dbReference type="SUPFAM" id="SSF52540">
    <property type="entry name" value="P-loop containing nucleoside triphosphate hydrolases"/>
    <property type="match status" value="1"/>
</dbReference>
<dbReference type="Gene3D" id="3.20.20.190">
    <property type="entry name" value="Phosphatidylinositol (PI) phosphodiesterase"/>
    <property type="match status" value="1"/>
</dbReference>
<proteinExistence type="evidence at protein level"/>
<dbReference type="AlphaFoldDB" id="A0A498M061"/>
<evidence type="ECO:0000313" key="16">
    <source>
        <dbReference type="EMBL" id="RXN12856.1"/>
    </source>
</evidence>
<comment type="similarity">
    <text evidence="2">Belongs to the glycerophosphoryl diester phosphodiesterase family.</text>
</comment>
<evidence type="ECO:0000256" key="4">
    <source>
        <dbReference type="ARBA" id="ARBA00022801"/>
    </source>
</evidence>
<feature type="transmembrane region" description="Helical" evidence="13">
    <location>
        <begin position="12"/>
        <end position="34"/>
    </location>
</feature>
<comment type="catalytic activity">
    <reaction evidence="8">
        <text>1-O-hexadecyl-sn-glycero-3-phosphocholine + H2O = 1-O-hexadecyl-sn-glycero-3-phosphate + choline + H(+)</text>
        <dbReference type="Rhea" id="RHEA:41143"/>
        <dbReference type="ChEBI" id="CHEBI:15354"/>
        <dbReference type="ChEBI" id="CHEBI:15377"/>
        <dbReference type="ChEBI" id="CHEBI:15378"/>
        <dbReference type="ChEBI" id="CHEBI:64496"/>
        <dbReference type="ChEBI" id="CHEBI:77580"/>
    </reaction>
    <physiologicalReaction direction="left-to-right" evidence="8">
        <dbReference type="Rhea" id="RHEA:41144"/>
    </physiologicalReaction>
</comment>
<dbReference type="InterPro" id="IPR027417">
    <property type="entry name" value="P-loop_NTPase"/>
</dbReference>
<dbReference type="PROSITE" id="PS50007">
    <property type="entry name" value="PIPLC_X_DOMAIN"/>
    <property type="match status" value="1"/>
</dbReference>
<comment type="catalytic activity">
    <reaction evidence="11">
        <text>1-O-(1Z-octadecenyl)-sn-glycero-3-phospho-N-hexadecanoyl-ethanolamine + H2O = 1-O-(1Z-octadecenyl)-sn-glycero-3-phosphate + N-hexadecanoylethanolamine + H(+)</text>
        <dbReference type="Rhea" id="RHEA:53184"/>
        <dbReference type="ChEBI" id="CHEBI:15377"/>
        <dbReference type="ChEBI" id="CHEBI:15378"/>
        <dbReference type="ChEBI" id="CHEBI:71464"/>
        <dbReference type="ChEBI" id="CHEBI:137009"/>
        <dbReference type="ChEBI" id="CHEBI:137017"/>
    </reaction>
    <physiologicalReaction direction="left-to-right" evidence="11">
        <dbReference type="Rhea" id="RHEA:53185"/>
    </physiologicalReaction>
</comment>
<evidence type="ECO:0000256" key="7">
    <source>
        <dbReference type="ARBA" id="ARBA00023136"/>
    </source>
</evidence>
<evidence type="ECO:0000256" key="2">
    <source>
        <dbReference type="ARBA" id="ARBA00007277"/>
    </source>
</evidence>
<dbReference type="Proteomes" id="UP000290572">
    <property type="component" value="Unassembled WGS sequence"/>
</dbReference>
<keyword evidence="4" id="KW-0378">Hydrolase</keyword>
<dbReference type="InterPro" id="IPR030395">
    <property type="entry name" value="GP_PDE_dom"/>
</dbReference>
<evidence type="ECO:0000259" key="14">
    <source>
        <dbReference type="PROSITE" id="PS51704"/>
    </source>
</evidence>
<dbReference type="PROSITE" id="PS51704">
    <property type="entry name" value="GP_PDE"/>
    <property type="match status" value="1"/>
</dbReference>
<protein>
    <submittedName>
        <fullName evidence="16">Sarcalumenin-like isoform X2</fullName>
    </submittedName>
</protein>
<dbReference type="Gene3D" id="3.40.50.300">
    <property type="entry name" value="P-loop containing nucleotide triphosphate hydrolases"/>
    <property type="match status" value="1"/>
</dbReference>
<evidence type="ECO:0000256" key="6">
    <source>
        <dbReference type="ARBA" id="ARBA00023098"/>
    </source>
</evidence>
<keyword evidence="3 13" id="KW-0812">Transmembrane</keyword>
<dbReference type="PROSITE" id="PS51792">
    <property type="entry name" value="YIPPEE"/>
    <property type="match status" value="1"/>
</dbReference>
<feature type="domain" description="Yippee" evidence="15">
    <location>
        <begin position="353"/>
        <end position="449"/>
    </location>
</feature>
<evidence type="ECO:0000256" key="5">
    <source>
        <dbReference type="ARBA" id="ARBA00022989"/>
    </source>
</evidence>
<keyword evidence="7 13" id="KW-0472">Membrane</keyword>
<dbReference type="PANTHER" id="PTHR42758:SF3">
    <property type="entry name" value="LYSOPHOSPHOLIPASE D GDPD3"/>
    <property type="match status" value="1"/>
</dbReference>
<gene>
    <name evidence="16" type="ORF">ROHU_029309</name>
</gene>
<organism evidence="16 17">
    <name type="scientific">Labeo rohita</name>
    <name type="common">Indian major carp</name>
    <name type="synonym">Cyprinus rohita</name>
    <dbReference type="NCBI Taxonomy" id="84645"/>
    <lineage>
        <taxon>Eukaryota</taxon>
        <taxon>Metazoa</taxon>
        <taxon>Chordata</taxon>
        <taxon>Craniata</taxon>
        <taxon>Vertebrata</taxon>
        <taxon>Euteleostomi</taxon>
        <taxon>Actinopterygii</taxon>
        <taxon>Neopterygii</taxon>
        <taxon>Teleostei</taxon>
        <taxon>Ostariophysi</taxon>
        <taxon>Cypriniformes</taxon>
        <taxon>Cyprinidae</taxon>
        <taxon>Labeoninae</taxon>
        <taxon>Labeonini</taxon>
        <taxon>Labeo</taxon>
    </lineage>
</organism>
<evidence type="ECO:0007829" key="18">
    <source>
        <dbReference type="PeptideAtlas" id="A0A498M061"/>
    </source>
</evidence>
<name>A0A498M061_LABRO</name>